<comment type="caution">
    <text evidence="15">The sequence shown here is derived from an EMBL/GenBank/DDBJ whole genome shotgun (WGS) entry which is preliminary data.</text>
</comment>
<keyword evidence="6" id="KW-0813">Transport</keyword>
<evidence type="ECO:0000256" key="2">
    <source>
        <dbReference type="ARBA" id="ARBA00004443"/>
    </source>
</evidence>
<keyword evidence="8" id="KW-0999">Mitochondrion inner membrane</keyword>
<dbReference type="Pfam" id="PF04716">
    <property type="entry name" value="ETC_C1_NDUFA5"/>
    <property type="match status" value="1"/>
</dbReference>
<dbReference type="Proteomes" id="UP001642483">
    <property type="component" value="Unassembled WGS sequence"/>
</dbReference>
<organism evidence="15 16">
    <name type="scientific">Clavelina lepadiformis</name>
    <name type="common">Light-bulb sea squirt</name>
    <name type="synonym">Ascidia lepadiformis</name>
    <dbReference type="NCBI Taxonomy" id="159417"/>
    <lineage>
        <taxon>Eukaryota</taxon>
        <taxon>Metazoa</taxon>
        <taxon>Chordata</taxon>
        <taxon>Tunicata</taxon>
        <taxon>Ascidiacea</taxon>
        <taxon>Aplousobranchia</taxon>
        <taxon>Clavelinidae</taxon>
        <taxon>Clavelina</taxon>
    </lineage>
</organism>
<evidence type="ECO:0000256" key="7">
    <source>
        <dbReference type="ARBA" id="ARBA00022660"/>
    </source>
</evidence>
<evidence type="ECO:0000256" key="5">
    <source>
        <dbReference type="ARBA" id="ARBA00016385"/>
    </source>
</evidence>
<keyword evidence="11" id="KW-0472">Membrane</keyword>
<keyword evidence="10" id="KW-0496">Mitochondrion</keyword>
<evidence type="ECO:0000256" key="4">
    <source>
        <dbReference type="ARBA" id="ARBA00011533"/>
    </source>
</evidence>
<gene>
    <name evidence="15" type="ORF">CVLEPA_LOCUS11773</name>
</gene>
<sequence>MASKMTTGLVGLAVEAYPQKKLKILYENILKTVSAMPSSAVYRKYTETLASQRLKDIKETPDLVQLEEKWGAGQLEEVIEQAKSELTLARKMNKWKPWEPLVTAPPPGQWDWP</sequence>
<keyword evidence="9" id="KW-0249">Electron transport</keyword>
<protein>
    <recommendedName>
        <fullName evidence="5">NADH dehydrogenase [ubiquinone] 1 alpha subcomplex subunit 5</fullName>
    </recommendedName>
    <alternativeName>
        <fullName evidence="12">Complex I subunit B13</fullName>
    </alternativeName>
    <alternativeName>
        <fullName evidence="14">Complex I-13kD-B</fullName>
    </alternativeName>
    <alternativeName>
        <fullName evidence="13">NADH-ubiquinone oxidoreductase 13 kDa-B subunit</fullName>
    </alternativeName>
</protein>
<proteinExistence type="inferred from homology"/>
<evidence type="ECO:0000313" key="15">
    <source>
        <dbReference type="EMBL" id="CAK8681546.1"/>
    </source>
</evidence>
<comment type="similarity">
    <text evidence="3">Belongs to the complex I NDUFA5 subunit family.</text>
</comment>
<keyword evidence="7" id="KW-0679">Respiratory chain</keyword>
<evidence type="ECO:0000256" key="14">
    <source>
        <dbReference type="ARBA" id="ARBA00032775"/>
    </source>
</evidence>
<keyword evidence="16" id="KW-1185">Reference proteome</keyword>
<evidence type="ECO:0000313" key="16">
    <source>
        <dbReference type="Proteomes" id="UP001642483"/>
    </source>
</evidence>
<accession>A0ABP0FSA9</accession>
<name>A0ABP0FSA9_CLALP</name>
<dbReference type="PANTHER" id="PTHR12653:SF0">
    <property type="entry name" value="NADH DEHYDROGENASE [UBIQUINONE] 1 ALPHA SUBCOMPLEX SUBUNIT 5"/>
    <property type="match status" value="1"/>
</dbReference>
<evidence type="ECO:0000256" key="10">
    <source>
        <dbReference type="ARBA" id="ARBA00023128"/>
    </source>
</evidence>
<dbReference type="InterPro" id="IPR006806">
    <property type="entry name" value="NDUFA5"/>
</dbReference>
<dbReference type="PANTHER" id="PTHR12653">
    <property type="entry name" value="NADH-UBIQUINONE OXIDOREDUCTASE 13 KD-B SUBUNIT"/>
    <property type="match status" value="1"/>
</dbReference>
<evidence type="ECO:0000256" key="11">
    <source>
        <dbReference type="ARBA" id="ARBA00023136"/>
    </source>
</evidence>
<evidence type="ECO:0000256" key="13">
    <source>
        <dbReference type="ARBA" id="ARBA00032483"/>
    </source>
</evidence>
<evidence type="ECO:0000256" key="6">
    <source>
        <dbReference type="ARBA" id="ARBA00022448"/>
    </source>
</evidence>
<reference evidence="15 16" key="1">
    <citation type="submission" date="2024-02" db="EMBL/GenBank/DDBJ databases">
        <authorList>
            <person name="Daric V."/>
            <person name="Darras S."/>
        </authorList>
    </citation>
    <scope>NUCLEOTIDE SEQUENCE [LARGE SCALE GENOMIC DNA]</scope>
</reference>
<evidence type="ECO:0000256" key="12">
    <source>
        <dbReference type="ARBA" id="ARBA00030376"/>
    </source>
</evidence>
<evidence type="ECO:0000256" key="9">
    <source>
        <dbReference type="ARBA" id="ARBA00022982"/>
    </source>
</evidence>
<comment type="function">
    <text evidence="1">Accessory subunit of the mitochondrial membrane respiratory chain NADH dehydrogenase (Complex I), that is believed not to be involved in catalysis. Complex I functions in the transfer of electrons from NADH to the respiratory chain. The immediate electron acceptor for the enzyme is believed to be ubiquinone.</text>
</comment>
<comment type="subcellular location">
    <subcellularLocation>
        <location evidence="2">Mitochondrion inner membrane</location>
        <topology evidence="2">Peripheral membrane protein</topology>
        <orientation evidence="2">Matrix side</orientation>
    </subcellularLocation>
</comment>
<evidence type="ECO:0000256" key="3">
    <source>
        <dbReference type="ARBA" id="ARBA00010261"/>
    </source>
</evidence>
<dbReference type="EMBL" id="CAWYQH010000079">
    <property type="protein sequence ID" value="CAK8681546.1"/>
    <property type="molecule type" value="Genomic_DNA"/>
</dbReference>
<evidence type="ECO:0000256" key="1">
    <source>
        <dbReference type="ARBA" id="ARBA00003195"/>
    </source>
</evidence>
<evidence type="ECO:0000256" key="8">
    <source>
        <dbReference type="ARBA" id="ARBA00022792"/>
    </source>
</evidence>
<comment type="subunit">
    <text evidence="4">Complex I is composed of 45 different subunits.</text>
</comment>